<protein>
    <submittedName>
        <fullName evidence="1">Uncharacterized protein</fullName>
    </submittedName>
</protein>
<gene>
    <name evidence="1" type="primary">P0477B05.26</name>
</gene>
<accession>Q6K5T6</accession>
<sequence>MLKGGCQVLCLQETKKENFELFDIKKFAPKRFGSIAFAPSMSASGGILIV</sequence>
<dbReference type="AlphaFoldDB" id="Q6K5T6"/>
<reference evidence="2" key="1">
    <citation type="journal article" date="2005" name="Nature">
        <title>The map-based sequence of the rice genome.</title>
        <authorList>
            <consortium name="International rice genome sequencing project (IRGSP)"/>
            <person name="Matsumoto T."/>
            <person name="Wu J."/>
            <person name="Kanamori H."/>
            <person name="Katayose Y."/>
            <person name="Fujisawa M."/>
            <person name="Namiki N."/>
            <person name="Mizuno H."/>
            <person name="Yamamoto K."/>
            <person name="Antonio B.A."/>
            <person name="Baba T."/>
            <person name="Sakata K."/>
            <person name="Nagamura Y."/>
            <person name="Aoki H."/>
            <person name="Arikawa K."/>
            <person name="Arita K."/>
            <person name="Bito T."/>
            <person name="Chiden Y."/>
            <person name="Fujitsuka N."/>
            <person name="Fukunaka R."/>
            <person name="Hamada M."/>
            <person name="Harada C."/>
            <person name="Hayashi A."/>
            <person name="Hijishita S."/>
            <person name="Honda M."/>
            <person name="Hosokawa S."/>
            <person name="Ichikawa Y."/>
            <person name="Idonuma A."/>
            <person name="Iijima M."/>
            <person name="Ikeda M."/>
            <person name="Ikeno M."/>
            <person name="Ito K."/>
            <person name="Ito S."/>
            <person name="Ito T."/>
            <person name="Ito Y."/>
            <person name="Ito Y."/>
            <person name="Iwabuchi A."/>
            <person name="Kamiya K."/>
            <person name="Karasawa W."/>
            <person name="Kurita K."/>
            <person name="Katagiri S."/>
            <person name="Kikuta A."/>
            <person name="Kobayashi H."/>
            <person name="Kobayashi N."/>
            <person name="Machita K."/>
            <person name="Maehara T."/>
            <person name="Masukawa M."/>
            <person name="Mizubayashi T."/>
            <person name="Mukai Y."/>
            <person name="Nagasaki H."/>
            <person name="Nagata Y."/>
            <person name="Naito S."/>
            <person name="Nakashima M."/>
            <person name="Nakama Y."/>
            <person name="Nakamichi Y."/>
            <person name="Nakamura M."/>
            <person name="Meguro A."/>
            <person name="Negishi M."/>
            <person name="Ohta I."/>
            <person name="Ohta T."/>
            <person name="Okamoto M."/>
            <person name="Ono N."/>
            <person name="Saji S."/>
            <person name="Sakaguchi M."/>
            <person name="Sakai K."/>
            <person name="Shibata M."/>
            <person name="Shimokawa T."/>
            <person name="Song J."/>
            <person name="Takazaki Y."/>
            <person name="Terasawa K."/>
            <person name="Tsugane M."/>
            <person name="Tsuji K."/>
            <person name="Ueda S."/>
            <person name="Waki K."/>
            <person name="Yamagata H."/>
            <person name="Yamamoto M."/>
            <person name="Yamamoto S."/>
            <person name="Yamane H."/>
            <person name="Yoshiki S."/>
            <person name="Yoshihara R."/>
            <person name="Yukawa K."/>
            <person name="Zhong H."/>
            <person name="Yano M."/>
            <person name="Yuan Q."/>
            <person name="Ouyang S."/>
            <person name="Liu J."/>
            <person name="Jones K.M."/>
            <person name="Gansberger K."/>
            <person name="Moffat K."/>
            <person name="Hill J."/>
            <person name="Bera J."/>
            <person name="Fadrosh D."/>
            <person name="Jin S."/>
            <person name="Johri S."/>
            <person name="Kim M."/>
            <person name="Overton L."/>
            <person name="Reardon M."/>
            <person name="Tsitrin T."/>
            <person name="Vuong H."/>
            <person name="Weaver B."/>
            <person name="Ciecko A."/>
            <person name="Tallon L."/>
            <person name="Jackson J."/>
            <person name="Pai G."/>
            <person name="Aken S.V."/>
            <person name="Utterback T."/>
            <person name="Reidmuller S."/>
            <person name="Feldblyum T."/>
            <person name="Hsiao J."/>
            <person name="Zismann V."/>
            <person name="Iobst S."/>
            <person name="de Vazeille A.R."/>
            <person name="Buell C.R."/>
            <person name="Ying K."/>
            <person name="Li Y."/>
            <person name="Lu T."/>
            <person name="Huang Y."/>
            <person name="Zhao Q."/>
            <person name="Feng Q."/>
            <person name="Zhang L."/>
            <person name="Zhu J."/>
            <person name="Weng Q."/>
            <person name="Mu J."/>
            <person name="Lu Y."/>
            <person name="Fan D."/>
            <person name="Liu Y."/>
            <person name="Guan J."/>
            <person name="Zhang Y."/>
            <person name="Yu S."/>
            <person name="Liu X."/>
            <person name="Zhang Y."/>
            <person name="Hong G."/>
            <person name="Han B."/>
            <person name="Choisne N."/>
            <person name="Demange N."/>
            <person name="Orjeda G."/>
            <person name="Samain S."/>
            <person name="Cattolico L."/>
            <person name="Pelletier E."/>
            <person name="Couloux A."/>
            <person name="Segurens B."/>
            <person name="Wincker P."/>
            <person name="D'Hont A."/>
            <person name="Scarpelli C."/>
            <person name="Weissenbach J."/>
            <person name="Salanoubat M."/>
            <person name="Quetier F."/>
            <person name="Yu Y."/>
            <person name="Kim H.R."/>
            <person name="Rambo T."/>
            <person name="Currie J."/>
            <person name="Collura K."/>
            <person name="Luo M."/>
            <person name="Yang T."/>
            <person name="Ammiraju J.S.S."/>
            <person name="Engler F."/>
            <person name="Soderlund C."/>
            <person name="Wing R.A."/>
            <person name="Palmer L.E."/>
            <person name="de la Bastide M."/>
            <person name="Spiegel L."/>
            <person name="Nascimento L."/>
            <person name="Zutavern T."/>
            <person name="O'Shaughnessy A."/>
            <person name="Dike S."/>
            <person name="Dedhia N."/>
            <person name="Preston R."/>
            <person name="Balija V."/>
            <person name="McCombie W.R."/>
            <person name="Chow T."/>
            <person name="Chen H."/>
            <person name="Chung M."/>
            <person name="Chen C."/>
            <person name="Shaw J."/>
            <person name="Wu H."/>
            <person name="Hsiao K."/>
            <person name="Chao Y."/>
            <person name="Chu M."/>
            <person name="Cheng C."/>
            <person name="Hour A."/>
            <person name="Lee P."/>
            <person name="Lin S."/>
            <person name="Lin Y."/>
            <person name="Liou J."/>
            <person name="Liu S."/>
            <person name="Hsing Y."/>
            <person name="Raghuvanshi S."/>
            <person name="Mohanty A."/>
            <person name="Bharti A.K."/>
            <person name="Gaur A."/>
            <person name="Gupta V."/>
            <person name="Kumar D."/>
            <person name="Ravi V."/>
            <person name="Vij S."/>
            <person name="Kapur A."/>
            <person name="Khurana P."/>
            <person name="Khurana P."/>
            <person name="Khurana J.P."/>
            <person name="Tyagi A.K."/>
            <person name="Gaikwad K."/>
            <person name="Singh A."/>
            <person name="Dalal V."/>
            <person name="Srivastava S."/>
            <person name="Dixit A."/>
            <person name="Pal A.K."/>
            <person name="Ghazi I.A."/>
            <person name="Yadav M."/>
            <person name="Pandit A."/>
            <person name="Bhargava A."/>
            <person name="Sureshbabu K."/>
            <person name="Batra K."/>
            <person name="Sharma T.R."/>
            <person name="Mohapatra T."/>
            <person name="Singh N.K."/>
            <person name="Messing J."/>
            <person name="Nelson A.B."/>
            <person name="Fuks G."/>
            <person name="Kavchok S."/>
            <person name="Keizer G."/>
            <person name="Linton E."/>
            <person name="Llaca V."/>
            <person name="Song R."/>
            <person name="Tanyolac B."/>
            <person name="Young S."/>
            <person name="Ho-Il K."/>
            <person name="Hahn J.H."/>
            <person name="Sangsakoo G."/>
            <person name="Vanavichit A."/>
            <person name="de Mattos Luiz.A.T."/>
            <person name="Zimmer P.D."/>
            <person name="Malone G."/>
            <person name="Dellagostin O."/>
            <person name="de Oliveira A.C."/>
            <person name="Bevan M."/>
            <person name="Bancroft I."/>
            <person name="Minx P."/>
            <person name="Cordum H."/>
            <person name="Wilson R."/>
            <person name="Cheng Z."/>
            <person name="Jin W."/>
            <person name="Jiang J."/>
            <person name="Leong S.A."/>
            <person name="Iwama H."/>
            <person name="Gojobori T."/>
            <person name="Itoh T."/>
            <person name="Niimura Y."/>
            <person name="Fujii Y."/>
            <person name="Habara T."/>
            <person name="Sakai H."/>
            <person name="Sato Y."/>
            <person name="Wilson G."/>
            <person name="Kumar K."/>
            <person name="McCouch S."/>
            <person name="Juretic N."/>
            <person name="Hoen D."/>
            <person name="Wright S."/>
            <person name="Bruskiewich R."/>
            <person name="Bureau T."/>
            <person name="Miyao A."/>
            <person name="Hirochika H."/>
            <person name="Nishikawa T."/>
            <person name="Kadowaki K."/>
            <person name="Sugiura M."/>
            <person name="Burr B."/>
            <person name="Sasaki T."/>
        </authorList>
    </citation>
    <scope>NUCLEOTIDE SEQUENCE [LARGE SCALE GENOMIC DNA]</scope>
    <source>
        <strain evidence="2">cv. Nipponbare</strain>
    </source>
</reference>
<evidence type="ECO:0000313" key="2">
    <source>
        <dbReference type="Proteomes" id="UP000000763"/>
    </source>
</evidence>
<organism evidence="1 2">
    <name type="scientific">Oryza sativa subsp. japonica</name>
    <name type="common">Rice</name>
    <dbReference type="NCBI Taxonomy" id="39947"/>
    <lineage>
        <taxon>Eukaryota</taxon>
        <taxon>Viridiplantae</taxon>
        <taxon>Streptophyta</taxon>
        <taxon>Embryophyta</taxon>
        <taxon>Tracheophyta</taxon>
        <taxon>Spermatophyta</taxon>
        <taxon>Magnoliopsida</taxon>
        <taxon>Liliopsida</taxon>
        <taxon>Poales</taxon>
        <taxon>Poaceae</taxon>
        <taxon>BOP clade</taxon>
        <taxon>Oryzoideae</taxon>
        <taxon>Oryzeae</taxon>
        <taxon>Oryzinae</taxon>
        <taxon>Oryza</taxon>
        <taxon>Oryza sativa</taxon>
    </lineage>
</organism>
<name>Q6K5T6_ORYSJ</name>
<proteinExistence type="predicted"/>
<dbReference type="Proteomes" id="UP000000763">
    <property type="component" value="Chromosome 2"/>
</dbReference>
<reference evidence="2" key="2">
    <citation type="journal article" date="2008" name="Nucleic Acids Res.">
        <title>The rice annotation project database (RAP-DB): 2008 update.</title>
        <authorList>
            <consortium name="The rice annotation project (RAP)"/>
        </authorList>
    </citation>
    <scope>GENOME REANNOTATION</scope>
    <source>
        <strain evidence="2">cv. Nipponbare</strain>
    </source>
</reference>
<dbReference type="EMBL" id="AP005310">
    <property type="protein sequence ID" value="BAD23266.1"/>
    <property type="molecule type" value="Genomic_DNA"/>
</dbReference>
<evidence type="ECO:0000313" key="1">
    <source>
        <dbReference type="EMBL" id="BAD23266.1"/>
    </source>
</evidence>